<accession>A0A1Q9D8C2</accession>
<organism evidence="2 3">
    <name type="scientific">Symbiodinium microadriaticum</name>
    <name type="common">Dinoflagellate</name>
    <name type="synonym">Zooxanthella microadriatica</name>
    <dbReference type="NCBI Taxonomy" id="2951"/>
    <lineage>
        <taxon>Eukaryota</taxon>
        <taxon>Sar</taxon>
        <taxon>Alveolata</taxon>
        <taxon>Dinophyceae</taxon>
        <taxon>Suessiales</taxon>
        <taxon>Symbiodiniaceae</taxon>
        <taxon>Symbiodinium</taxon>
    </lineage>
</organism>
<evidence type="ECO:0000313" key="3">
    <source>
        <dbReference type="Proteomes" id="UP000186817"/>
    </source>
</evidence>
<evidence type="ECO:0000313" key="2">
    <source>
        <dbReference type="EMBL" id="OLP91435.1"/>
    </source>
</evidence>
<proteinExistence type="predicted"/>
<dbReference type="InterPro" id="IPR036034">
    <property type="entry name" value="PDZ_sf"/>
</dbReference>
<protein>
    <recommendedName>
        <fullName evidence="1">PDZ domain-containing protein</fullName>
    </recommendedName>
</protein>
<comment type="caution">
    <text evidence="2">The sequence shown here is derived from an EMBL/GenBank/DDBJ whole genome shotgun (WGS) entry which is preliminary data.</text>
</comment>
<dbReference type="Gene3D" id="2.30.42.10">
    <property type="match status" value="1"/>
</dbReference>
<keyword evidence="3" id="KW-1185">Reference proteome</keyword>
<name>A0A1Q9D8C2_SYMMI</name>
<dbReference type="PROSITE" id="PS50106">
    <property type="entry name" value="PDZ"/>
    <property type="match status" value="1"/>
</dbReference>
<reference evidence="2 3" key="1">
    <citation type="submission" date="2016-02" db="EMBL/GenBank/DDBJ databases">
        <title>Genome analysis of coral dinoflagellate symbionts highlights evolutionary adaptations to a symbiotic lifestyle.</title>
        <authorList>
            <person name="Aranda M."/>
            <person name="Li Y."/>
            <person name="Liew Y.J."/>
            <person name="Baumgarten S."/>
            <person name="Simakov O."/>
            <person name="Wilson M."/>
            <person name="Piel J."/>
            <person name="Ashoor H."/>
            <person name="Bougouffa S."/>
            <person name="Bajic V.B."/>
            <person name="Ryu T."/>
            <person name="Ravasi T."/>
            <person name="Bayer T."/>
            <person name="Micklem G."/>
            <person name="Kim H."/>
            <person name="Bhak J."/>
            <person name="Lajeunesse T.C."/>
            <person name="Voolstra C.R."/>
        </authorList>
    </citation>
    <scope>NUCLEOTIDE SEQUENCE [LARGE SCALE GENOMIC DNA]</scope>
    <source>
        <strain evidence="2 3">CCMP2467</strain>
    </source>
</reference>
<evidence type="ECO:0000259" key="1">
    <source>
        <dbReference type="PROSITE" id="PS50106"/>
    </source>
</evidence>
<dbReference type="Proteomes" id="UP000186817">
    <property type="component" value="Unassembled WGS sequence"/>
</dbReference>
<dbReference type="OrthoDB" id="410705at2759"/>
<dbReference type="AlphaFoldDB" id="A0A1Q9D8C2"/>
<dbReference type="OMA" id="WISNINA"/>
<dbReference type="SMART" id="SM00228">
    <property type="entry name" value="PDZ"/>
    <property type="match status" value="1"/>
</dbReference>
<dbReference type="InterPro" id="IPR001478">
    <property type="entry name" value="PDZ"/>
</dbReference>
<sequence length="230" mass="25103">MFCCCVADEKGENSIALPPVIPEQDQQDLQASEKAFVKTTPAMQPEEAATRMLDIFTVILRQKDGPHGLQIDGTDPDCALVRAIKDGAVAEWNKITMKNRVKVFDRIVEVNGTKGQAPDLVKALAADSESTSITIQRPSERQVKLQKPGEIGVILNYKKVGSAAPWISNINAGLLSQWNQERPEHAVQTHDRIVAVNGAKGAPEELMLKMKEATSTLDLSILHYAVDPPA</sequence>
<dbReference type="EMBL" id="LSRX01000665">
    <property type="protein sequence ID" value="OLP91435.1"/>
    <property type="molecule type" value="Genomic_DNA"/>
</dbReference>
<dbReference type="SUPFAM" id="SSF50156">
    <property type="entry name" value="PDZ domain-like"/>
    <property type="match status" value="1"/>
</dbReference>
<feature type="domain" description="PDZ" evidence="1">
    <location>
        <begin position="56"/>
        <end position="139"/>
    </location>
</feature>
<gene>
    <name evidence="2" type="ORF">AK812_SmicGene26870</name>
</gene>